<evidence type="ECO:0000259" key="4">
    <source>
        <dbReference type="Pfam" id="PF25917"/>
    </source>
</evidence>
<keyword evidence="3" id="KW-0812">Transmembrane</keyword>
<gene>
    <name evidence="6" type="ORF">JOH49_002896</name>
</gene>
<keyword evidence="3" id="KW-1133">Transmembrane helix</keyword>
<feature type="coiled-coil region" evidence="1">
    <location>
        <begin position="153"/>
        <end position="201"/>
    </location>
</feature>
<feature type="domain" description="p-hydroxybenzoic acid efflux pump subunit AaeA-like beta-barrel" evidence="5">
    <location>
        <begin position="314"/>
        <end position="400"/>
    </location>
</feature>
<dbReference type="RefSeq" id="WP_370142322.1">
    <property type="nucleotide sequence ID" value="NZ_JAFICZ010000001.1"/>
</dbReference>
<proteinExistence type="predicted"/>
<dbReference type="Gene3D" id="1.10.287.470">
    <property type="entry name" value="Helix hairpin bin"/>
    <property type="match status" value="2"/>
</dbReference>
<evidence type="ECO:0000256" key="1">
    <source>
        <dbReference type="SAM" id="Coils"/>
    </source>
</evidence>
<feature type="transmembrane region" description="Helical" evidence="3">
    <location>
        <begin position="75"/>
        <end position="95"/>
    </location>
</feature>
<name>A0A8I1Y483_BRAEL</name>
<dbReference type="EMBL" id="JAFICZ010000001">
    <property type="protein sequence ID" value="MBP1293143.1"/>
    <property type="molecule type" value="Genomic_DNA"/>
</dbReference>
<feature type="coiled-coil region" evidence="1">
    <location>
        <begin position="233"/>
        <end position="274"/>
    </location>
</feature>
<evidence type="ECO:0000313" key="7">
    <source>
        <dbReference type="Proteomes" id="UP000673383"/>
    </source>
</evidence>
<dbReference type="PANTHER" id="PTHR30386:SF24">
    <property type="entry name" value="MULTIDRUG RESISTANCE EFFLUX PUMP"/>
    <property type="match status" value="1"/>
</dbReference>
<feature type="compositionally biased region" description="Basic and acidic residues" evidence="2">
    <location>
        <begin position="1"/>
        <end position="12"/>
    </location>
</feature>
<feature type="domain" description="Multidrug resistance protein MdtA-like barrel-sandwich hybrid" evidence="4">
    <location>
        <begin position="114"/>
        <end position="308"/>
    </location>
</feature>
<dbReference type="Gene3D" id="2.40.30.170">
    <property type="match status" value="1"/>
</dbReference>
<dbReference type="InterPro" id="IPR058625">
    <property type="entry name" value="MdtA-like_BSH"/>
</dbReference>
<dbReference type="Proteomes" id="UP000673383">
    <property type="component" value="Unassembled WGS sequence"/>
</dbReference>
<keyword evidence="3" id="KW-0472">Membrane</keyword>
<sequence length="424" mass="45223">MFEDTVLERDQPGIEGAPSAPASHEPHVTSERPEITTRAPAQEHPAGKQPAPPAAVPPEVTGTAPKRGFLRRRPVISAIGAVLLTAAIGGGYLYMDYSGHFESTDDAFIAARQSALAPKISGYITAVPVTDNQHVAAGDVIAQLDDRDYRVALAQAEAQVAAARASIENVDAQLDVQQAQISANQAQVDQAQAALVFAQQQATRYQHLEQSGYGTVQNSEQFTSQLHQQQAALLSAQATLNLAQRQVESLKAQRKSAVANLAQAEAQRDQAKLNLSYTTVTAAQPGRVVNLSAAVGQFAQAGTNLTMFVPDQTWVTANFKEIQLDKMRPGEKVTMKIDAYPGRTIQGHVESVQPGSGTAFSLLPAQNATGNYVKIVQRVPVKIVMDNPPADVALGPGMSVVPTVRIDATPSLVERLEKSSFGRL</sequence>
<dbReference type="InterPro" id="IPR050739">
    <property type="entry name" value="MFP"/>
</dbReference>
<protein>
    <submittedName>
        <fullName evidence="6">Membrane fusion protein (Multidrug efflux system)</fullName>
    </submittedName>
</protein>
<comment type="caution">
    <text evidence="6">The sequence shown here is derived from an EMBL/GenBank/DDBJ whole genome shotgun (WGS) entry which is preliminary data.</text>
</comment>
<feature type="region of interest" description="Disordered" evidence="2">
    <location>
        <begin position="1"/>
        <end position="66"/>
    </location>
</feature>
<dbReference type="Pfam" id="PF25917">
    <property type="entry name" value="BSH_RND"/>
    <property type="match status" value="1"/>
</dbReference>
<accession>A0A8I1Y483</accession>
<dbReference type="AlphaFoldDB" id="A0A8I1Y483"/>
<dbReference type="PANTHER" id="PTHR30386">
    <property type="entry name" value="MEMBRANE FUSION SUBUNIT OF EMRAB-TOLC MULTIDRUG EFFLUX PUMP"/>
    <property type="match status" value="1"/>
</dbReference>
<evidence type="ECO:0000313" key="6">
    <source>
        <dbReference type="EMBL" id="MBP1293143.1"/>
    </source>
</evidence>
<dbReference type="InterPro" id="IPR058634">
    <property type="entry name" value="AaeA-lik-b-barrel"/>
</dbReference>
<evidence type="ECO:0000259" key="5">
    <source>
        <dbReference type="Pfam" id="PF25963"/>
    </source>
</evidence>
<evidence type="ECO:0000256" key="3">
    <source>
        <dbReference type="SAM" id="Phobius"/>
    </source>
</evidence>
<dbReference type="SUPFAM" id="SSF111369">
    <property type="entry name" value="HlyD-like secretion proteins"/>
    <property type="match status" value="3"/>
</dbReference>
<evidence type="ECO:0000256" key="2">
    <source>
        <dbReference type="SAM" id="MobiDB-lite"/>
    </source>
</evidence>
<feature type="compositionally biased region" description="Basic and acidic residues" evidence="2">
    <location>
        <begin position="24"/>
        <end position="35"/>
    </location>
</feature>
<reference evidence="6" key="1">
    <citation type="submission" date="2021-02" db="EMBL/GenBank/DDBJ databases">
        <title>Genomic Encyclopedia of Type Strains, Phase IV (KMG-V): Genome sequencing to study the core and pangenomes of soil and plant-associated prokaryotes.</title>
        <authorList>
            <person name="Whitman W."/>
        </authorList>
    </citation>
    <scope>NUCLEOTIDE SEQUENCE</scope>
    <source>
        <strain evidence="6">USDA 406</strain>
    </source>
</reference>
<keyword evidence="1" id="KW-0175">Coiled coil</keyword>
<dbReference type="Gene3D" id="2.40.50.100">
    <property type="match status" value="1"/>
</dbReference>
<organism evidence="6 7">
    <name type="scientific">Bradyrhizobium elkanii</name>
    <dbReference type="NCBI Taxonomy" id="29448"/>
    <lineage>
        <taxon>Bacteria</taxon>
        <taxon>Pseudomonadati</taxon>
        <taxon>Pseudomonadota</taxon>
        <taxon>Alphaproteobacteria</taxon>
        <taxon>Hyphomicrobiales</taxon>
        <taxon>Nitrobacteraceae</taxon>
        <taxon>Bradyrhizobium</taxon>
    </lineage>
</organism>
<dbReference type="Pfam" id="PF25963">
    <property type="entry name" value="Beta-barrel_AAEA"/>
    <property type="match status" value="1"/>
</dbReference>